<evidence type="ECO:0000313" key="3">
    <source>
        <dbReference type="Proteomes" id="UP001153269"/>
    </source>
</evidence>
<gene>
    <name evidence="2" type="ORF">PLEPLA_LOCUS15566</name>
</gene>
<feature type="region of interest" description="Disordered" evidence="1">
    <location>
        <begin position="187"/>
        <end position="232"/>
    </location>
</feature>
<dbReference type="EMBL" id="CADEAL010000983">
    <property type="protein sequence ID" value="CAB1427625.1"/>
    <property type="molecule type" value="Genomic_DNA"/>
</dbReference>
<keyword evidence="3" id="KW-1185">Reference proteome</keyword>
<evidence type="ECO:0000313" key="2">
    <source>
        <dbReference type="EMBL" id="CAB1427625.1"/>
    </source>
</evidence>
<organism evidence="2 3">
    <name type="scientific">Pleuronectes platessa</name>
    <name type="common">European plaice</name>
    <dbReference type="NCBI Taxonomy" id="8262"/>
    <lineage>
        <taxon>Eukaryota</taxon>
        <taxon>Metazoa</taxon>
        <taxon>Chordata</taxon>
        <taxon>Craniata</taxon>
        <taxon>Vertebrata</taxon>
        <taxon>Euteleostomi</taxon>
        <taxon>Actinopterygii</taxon>
        <taxon>Neopterygii</taxon>
        <taxon>Teleostei</taxon>
        <taxon>Neoteleostei</taxon>
        <taxon>Acanthomorphata</taxon>
        <taxon>Carangaria</taxon>
        <taxon>Pleuronectiformes</taxon>
        <taxon>Pleuronectoidei</taxon>
        <taxon>Pleuronectidae</taxon>
        <taxon>Pleuronectes</taxon>
    </lineage>
</organism>
<protein>
    <submittedName>
        <fullName evidence="2">Uncharacterized protein</fullName>
    </submittedName>
</protein>
<sequence>MANDGATKPGAHGGGGSQCYADADDDVSGVLWFSKGQKRTGLLSLAKGGRGMNVCYHLFLLLCVNTAGVTDPLPSDNRHTETNQGVPLLEAPCFLTLPIIEDCFWPKPKPAGVVWLREKPVSWGESQLQVRGHTESGERQPAVPQDEKLAFQLTCRDQTPLRSGGGGFYAPIEEDVSRVSLIQLQCPEGSNPGFSRSGREANDDPKLDTTPESESDTASSSNFCITFLTDQK</sequence>
<name>A0A9N7UA47_PLEPL</name>
<accession>A0A9N7UA47</accession>
<reference evidence="2" key="1">
    <citation type="submission" date="2020-03" db="EMBL/GenBank/DDBJ databases">
        <authorList>
            <person name="Weist P."/>
        </authorList>
    </citation>
    <scope>NUCLEOTIDE SEQUENCE</scope>
</reference>
<proteinExistence type="predicted"/>
<dbReference type="Proteomes" id="UP001153269">
    <property type="component" value="Unassembled WGS sequence"/>
</dbReference>
<dbReference type="AlphaFoldDB" id="A0A9N7UA47"/>
<feature type="compositionally biased region" description="Polar residues" evidence="1">
    <location>
        <begin position="210"/>
        <end position="232"/>
    </location>
</feature>
<comment type="caution">
    <text evidence="2">The sequence shown here is derived from an EMBL/GenBank/DDBJ whole genome shotgun (WGS) entry which is preliminary data.</text>
</comment>
<evidence type="ECO:0000256" key="1">
    <source>
        <dbReference type="SAM" id="MobiDB-lite"/>
    </source>
</evidence>
<feature type="compositionally biased region" description="Basic and acidic residues" evidence="1">
    <location>
        <begin position="197"/>
        <end position="209"/>
    </location>
</feature>